<name>A0ABT4QZF6_9HYPH</name>
<evidence type="ECO:0000313" key="2">
    <source>
        <dbReference type="Proteomes" id="UP001152178"/>
    </source>
</evidence>
<reference evidence="1" key="1">
    <citation type="submission" date="2022-11" db="EMBL/GenBank/DDBJ databases">
        <authorList>
            <person name="Coimbra C."/>
        </authorList>
    </citation>
    <scope>NUCLEOTIDE SEQUENCE</scope>
    <source>
        <strain evidence="1">Jales19</strain>
    </source>
</reference>
<dbReference type="EMBL" id="JAPFQA010000011">
    <property type="protein sequence ID" value="MCZ8546920.1"/>
    <property type="molecule type" value="Genomic_DNA"/>
</dbReference>
<evidence type="ECO:0000313" key="1">
    <source>
        <dbReference type="EMBL" id="MCZ8546920.1"/>
    </source>
</evidence>
<dbReference type="Proteomes" id="UP001152178">
    <property type="component" value="Unassembled WGS sequence"/>
</dbReference>
<gene>
    <name evidence="1" type="ORF">OOJ09_22260</name>
</gene>
<comment type="caution">
    <text evidence="1">The sequence shown here is derived from an EMBL/GenBank/DDBJ whole genome shotgun (WGS) entry which is preliminary data.</text>
</comment>
<sequence>MTWRDDMIARHQDTIKSMREGVDWMEAGKFETGEVSATGQINDLTTESIAYYKQTISDLEKAIARLKAGNI</sequence>
<accession>A0ABT4QZF6</accession>
<keyword evidence="2" id="KW-1185">Reference proteome</keyword>
<dbReference type="RefSeq" id="WP_269907256.1">
    <property type="nucleotide sequence ID" value="NZ_JAPFQA010000011.1"/>
</dbReference>
<protein>
    <submittedName>
        <fullName evidence="1">Uncharacterized protein</fullName>
    </submittedName>
</protein>
<proteinExistence type="predicted"/>
<organism evidence="1 2">
    <name type="scientific">Mesorhizobium qingshengii</name>
    <dbReference type="NCBI Taxonomy" id="1165689"/>
    <lineage>
        <taxon>Bacteria</taxon>
        <taxon>Pseudomonadati</taxon>
        <taxon>Pseudomonadota</taxon>
        <taxon>Alphaproteobacteria</taxon>
        <taxon>Hyphomicrobiales</taxon>
        <taxon>Phyllobacteriaceae</taxon>
        <taxon>Mesorhizobium</taxon>
    </lineage>
</organism>